<reference evidence="2" key="1">
    <citation type="submission" date="2015-02" db="EMBL/GenBank/DDBJ databases">
        <authorList>
            <person name="Lima A.O."/>
            <person name="Cabral A."/>
            <person name="Porto L.M."/>
            <person name="Silva M.A."/>
        </authorList>
    </citation>
    <scope>NUCLEOTIDE SEQUENCE [LARGE SCALE GENOMIC DNA]</scope>
    <source>
        <strain evidence="2">LAMA 915</strain>
    </source>
</reference>
<dbReference type="STRING" id="1306953.J121_1030"/>
<name>A0A0L1KHW4_9SPHN</name>
<accession>A0A0L1KHW4</accession>
<dbReference type="AlphaFoldDB" id="A0A0L1KHW4"/>
<gene>
    <name evidence="1" type="ORF">J121_1030</name>
</gene>
<evidence type="ECO:0000313" key="1">
    <source>
        <dbReference type="EMBL" id="KNH03451.1"/>
    </source>
</evidence>
<proteinExistence type="predicted"/>
<comment type="caution">
    <text evidence="1">The sequence shown here is derived from an EMBL/GenBank/DDBJ whole genome shotgun (WGS) entry which is preliminary data.</text>
</comment>
<evidence type="ECO:0000313" key="2">
    <source>
        <dbReference type="Proteomes" id="UP000037446"/>
    </source>
</evidence>
<dbReference type="Proteomes" id="UP000037446">
    <property type="component" value="Unassembled WGS sequence"/>
</dbReference>
<dbReference type="EMBL" id="JYNE01000008">
    <property type="protein sequence ID" value="KNH03451.1"/>
    <property type="molecule type" value="Genomic_DNA"/>
</dbReference>
<organism evidence="1 2">
    <name type="scientific">Qipengyuania citrea LAMA 915</name>
    <dbReference type="NCBI Taxonomy" id="1306953"/>
    <lineage>
        <taxon>Bacteria</taxon>
        <taxon>Pseudomonadati</taxon>
        <taxon>Pseudomonadota</taxon>
        <taxon>Alphaproteobacteria</taxon>
        <taxon>Sphingomonadales</taxon>
        <taxon>Erythrobacteraceae</taxon>
        <taxon>Qipengyuania</taxon>
    </lineage>
</organism>
<protein>
    <submittedName>
        <fullName evidence="1">Uncharacterized protein</fullName>
    </submittedName>
</protein>
<sequence length="40" mass="4510">MCRRLGVEQHAHVDRSIQSRIPLLGDWARSRRIGTPAAKA</sequence>